<dbReference type="PANTHER" id="PTHR23416:SF23">
    <property type="entry name" value="ACETYLTRANSFERASE C18B11.09C-RELATED"/>
    <property type="match status" value="1"/>
</dbReference>
<dbReference type="OrthoDB" id="9801697at2"/>
<dbReference type="PANTHER" id="PTHR23416">
    <property type="entry name" value="SIALIC ACID SYNTHASE-RELATED"/>
    <property type="match status" value="1"/>
</dbReference>
<dbReference type="Proteomes" id="UP000220922">
    <property type="component" value="Unassembled WGS sequence"/>
</dbReference>
<dbReference type="RefSeq" id="WP_097655479.1">
    <property type="nucleotide sequence ID" value="NZ_LYXE01000200.1"/>
</dbReference>
<evidence type="ECO:0000313" key="4">
    <source>
        <dbReference type="Proteomes" id="UP000220922"/>
    </source>
</evidence>
<dbReference type="InterPro" id="IPR011004">
    <property type="entry name" value="Trimer_LpxA-like_sf"/>
</dbReference>
<dbReference type="SUPFAM" id="SSF51161">
    <property type="entry name" value="Trimeric LpxA-like enzymes"/>
    <property type="match status" value="1"/>
</dbReference>
<evidence type="ECO:0000256" key="1">
    <source>
        <dbReference type="ARBA" id="ARBA00007274"/>
    </source>
</evidence>
<evidence type="ECO:0000313" key="3">
    <source>
        <dbReference type="EMBL" id="PDV96441.1"/>
    </source>
</evidence>
<dbReference type="GO" id="GO:0005829">
    <property type="term" value="C:cytosol"/>
    <property type="evidence" value="ECO:0007669"/>
    <property type="project" value="TreeGrafter"/>
</dbReference>
<sequence length="323" mass="35920">MSFKTLIFAILFFCPPVVKPWLLRVFCGAQLGRHVKIGWFASVMGRHIALGDYSEVRAFTLIKCDGDLVLGPYAIVSSFNLIYGAAGFFVGEHSYIGPQCLINTDEDVRLGRWSALGARCMVYTHGSFLPYTEGYWVRFGAVTLGDYVWCAAGVFLQPGSEIGSHSFVNSRSVVGGSLPPGTIAEGNPARPVGEMERMRRTMSPRRVDAAAAHMLRHFSELMLTGIMSLPVETERTGAVRFRHGKKIYRLAIATSIGPTPTITADGSTTIWLVTRPHWRPADSSHWLDLTNNRMTSDRDPIYVELALFLKRYYGVQLAYAEEE</sequence>
<organism evidence="3 4">
    <name type="scientific">Candidatus Chloroploca asiatica</name>
    <dbReference type="NCBI Taxonomy" id="1506545"/>
    <lineage>
        <taxon>Bacteria</taxon>
        <taxon>Bacillati</taxon>
        <taxon>Chloroflexota</taxon>
        <taxon>Chloroflexia</taxon>
        <taxon>Chloroflexales</taxon>
        <taxon>Chloroflexineae</taxon>
        <taxon>Oscillochloridaceae</taxon>
        <taxon>Candidatus Chloroploca</taxon>
    </lineage>
</organism>
<keyword evidence="4" id="KW-1185">Reference proteome</keyword>
<accession>A0A2H3KVR0</accession>
<comment type="similarity">
    <text evidence="1">Belongs to the transferase hexapeptide repeat family.</text>
</comment>
<proteinExistence type="inferred from homology"/>
<dbReference type="EMBL" id="LYXE01000200">
    <property type="protein sequence ID" value="PDV96441.1"/>
    <property type="molecule type" value="Genomic_DNA"/>
</dbReference>
<keyword evidence="2 3" id="KW-0808">Transferase</keyword>
<evidence type="ECO:0000256" key="2">
    <source>
        <dbReference type="ARBA" id="ARBA00022679"/>
    </source>
</evidence>
<dbReference type="InterPro" id="IPR051159">
    <property type="entry name" value="Hexapeptide_acetyltransf"/>
</dbReference>
<dbReference type="GO" id="GO:0008374">
    <property type="term" value="F:O-acyltransferase activity"/>
    <property type="evidence" value="ECO:0007669"/>
    <property type="project" value="TreeGrafter"/>
</dbReference>
<reference evidence="3 4" key="1">
    <citation type="submission" date="2016-05" db="EMBL/GenBank/DDBJ databases">
        <authorList>
            <person name="Lavstsen T."/>
            <person name="Jespersen J.S."/>
        </authorList>
    </citation>
    <scope>NUCLEOTIDE SEQUENCE [LARGE SCALE GENOMIC DNA]</scope>
    <source>
        <strain evidence="3 4">B7-9</strain>
    </source>
</reference>
<gene>
    <name evidence="3" type="ORF">A9Q02_07030</name>
</gene>
<dbReference type="Gene3D" id="2.160.10.10">
    <property type="entry name" value="Hexapeptide repeat proteins"/>
    <property type="match status" value="1"/>
</dbReference>
<dbReference type="AlphaFoldDB" id="A0A2H3KVR0"/>
<dbReference type="CDD" id="cd04647">
    <property type="entry name" value="LbH_MAT_like"/>
    <property type="match status" value="1"/>
</dbReference>
<protein>
    <submittedName>
        <fullName evidence="3">Transferase</fullName>
    </submittedName>
</protein>
<comment type="caution">
    <text evidence="3">The sequence shown here is derived from an EMBL/GenBank/DDBJ whole genome shotgun (WGS) entry which is preliminary data.</text>
</comment>
<name>A0A2H3KVR0_9CHLR</name>